<geneLocation type="plasmid" evidence="2">
    <name>pts</name>
</geneLocation>
<keyword evidence="1" id="KW-0614">Plasmid</keyword>
<gene>
    <name evidence="1" type="ORF">HNV11_23800</name>
</gene>
<dbReference type="KEGG" id="stae:HNV11_23800"/>
<keyword evidence="2" id="KW-1185">Reference proteome</keyword>
<organism evidence="1 2">
    <name type="scientific">Spirosoma taeanense</name>
    <dbReference type="NCBI Taxonomy" id="2735870"/>
    <lineage>
        <taxon>Bacteria</taxon>
        <taxon>Pseudomonadati</taxon>
        <taxon>Bacteroidota</taxon>
        <taxon>Cytophagia</taxon>
        <taxon>Cytophagales</taxon>
        <taxon>Cytophagaceae</taxon>
        <taxon>Spirosoma</taxon>
    </lineage>
</organism>
<reference evidence="1 2" key="1">
    <citation type="submission" date="2020-05" db="EMBL/GenBank/DDBJ databases">
        <title>Genome sequencing of Spirosoma sp. TS118.</title>
        <authorList>
            <person name="Lee J.-H."/>
            <person name="Jeong S."/>
            <person name="Zhao L."/>
            <person name="Jung J.-H."/>
            <person name="Kim M.-K."/>
            <person name="Lim S."/>
        </authorList>
    </citation>
    <scope>NUCLEOTIDE SEQUENCE [LARGE SCALE GENOMIC DNA]</scope>
    <source>
        <strain evidence="1 2">TS118</strain>
        <plasmid evidence="2">pts</plasmid>
    </source>
</reference>
<dbReference type="EMBL" id="CP053436">
    <property type="protein sequence ID" value="QJW92499.1"/>
    <property type="molecule type" value="Genomic_DNA"/>
</dbReference>
<sequence length="100" mass="11960">MKFNQIKQFDQFPTYGEDDFNEFRDWLIDEIITEVEDCDRKEVGYTAAALATWIAGRLKIQIHRDEETAWSSQIRVLVPIALERRRMTRDEQKGQYSLKF</sequence>
<dbReference type="AlphaFoldDB" id="A0A6M5YES6"/>
<accession>A0A6M5YES6</accession>
<evidence type="ECO:0000313" key="2">
    <source>
        <dbReference type="Proteomes" id="UP000502756"/>
    </source>
</evidence>
<proteinExistence type="predicted"/>
<protein>
    <submittedName>
        <fullName evidence="1">Uncharacterized protein</fullName>
    </submittedName>
</protein>
<name>A0A6M5YES6_9BACT</name>
<dbReference type="RefSeq" id="WP_171742327.1">
    <property type="nucleotide sequence ID" value="NZ_CP053436.1"/>
</dbReference>
<evidence type="ECO:0000313" key="1">
    <source>
        <dbReference type="EMBL" id="QJW92499.1"/>
    </source>
</evidence>
<dbReference type="Proteomes" id="UP000502756">
    <property type="component" value="Plasmid pTS"/>
</dbReference>